<evidence type="ECO:0000313" key="2">
    <source>
        <dbReference type="Proteomes" id="UP000198983"/>
    </source>
</evidence>
<dbReference type="Proteomes" id="UP000198983">
    <property type="component" value="Chromosome I"/>
</dbReference>
<evidence type="ECO:0000313" key="1">
    <source>
        <dbReference type="EMBL" id="SDS40485.1"/>
    </source>
</evidence>
<organism evidence="1 2">
    <name type="scientific">Actinopolymorpha singaporensis</name>
    <dbReference type="NCBI Taxonomy" id="117157"/>
    <lineage>
        <taxon>Bacteria</taxon>
        <taxon>Bacillati</taxon>
        <taxon>Actinomycetota</taxon>
        <taxon>Actinomycetes</taxon>
        <taxon>Propionibacteriales</taxon>
        <taxon>Actinopolymorphaceae</taxon>
        <taxon>Actinopolymorpha</taxon>
    </lineage>
</organism>
<dbReference type="EMBL" id="LT629732">
    <property type="protein sequence ID" value="SDS40485.1"/>
    <property type="molecule type" value="Genomic_DNA"/>
</dbReference>
<reference evidence="1 2" key="1">
    <citation type="submission" date="2016-10" db="EMBL/GenBank/DDBJ databases">
        <authorList>
            <person name="de Groot N.N."/>
        </authorList>
    </citation>
    <scope>NUCLEOTIDE SEQUENCE [LARGE SCALE GENOMIC DNA]</scope>
    <source>
        <strain evidence="1 2">DSM 22024</strain>
    </source>
</reference>
<accession>A0A1H1RXS1</accession>
<dbReference type="RefSeq" id="WP_277869294.1">
    <property type="nucleotide sequence ID" value="NZ_LT629732.1"/>
</dbReference>
<dbReference type="STRING" id="117157.SAMN04489717_2591"/>
<gene>
    <name evidence="1" type="ORF">SAMN04489717_2591</name>
</gene>
<name>A0A1H1RXS1_9ACTN</name>
<protein>
    <submittedName>
        <fullName evidence="1">Uncharacterized protein</fullName>
    </submittedName>
</protein>
<sequence>MPGSDHADPMLAALYPAFRDWLGDVDTDALTDWTPRPCFDGN</sequence>
<keyword evidence="2" id="KW-1185">Reference proteome</keyword>
<proteinExistence type="predicted"/>
<dbReference type="AlphaFoldDB" id="A0A1H1RXS1"/>